<feature type="compositionally biased region" description="Basic residues" evidence="1">
    <location>
        <begin position="184"/>
        <end position="206"/>
    </location>
</feature>
<proteinExistence type="predicted"/>
<evidence type="ECO:0000313" key="2">
    <source>
        <dbReference type="EMBL" id="OSX72246.1"/>
    </source>
</evidence>
<organism evidence="2 3">
    <name type="scientific">Porphyra umbilicalis</name>
    <name type="common">Purple laver</name>
    <name type="synonym">Red alga</name>
    <dbReference type="NCBI Taxonomy" id="2786"/>
    <lineage>
        <taxon>Eukaryota</taxon>
        <taxon>Rhodophyta</taxon>
        <taxon>Bangiophyceae</taxon>
        <taxon>Bangiales</taxon>
        <taxon>Bangiaceae</taxon>
        <taxon>Porphyra</taxon>
    </lineage>
</organism>
<name>A0A1X6NUR9_PORUM</name>
<gene>
    <name evidence="2" type="ORF">BU14_0453s0011</name>
</gene>
<accession>A0A1X6NUR9</accession>
<feature type="region of interest" description="Disordered" evidence="1">
    <location>
        <begin position="282"/>
        <end position="308"/>
    </location>
</feature>
<evidence type="ECO:0000256" key="1">
    <source>
        <dbReference type="SAM" id="MobiDB-lite"/>
    </source>
</evidence>
<feature type="compositionally biased region" description="Basic and acidic residues" evidence="1">
    <location>
        <begin position="10"/>
        <end position="24"/>
    </location>
</feature>
<keyword evidence="3" id="KW-1185">Reference proteome</keyword>
<dbReference type="AlphaFoldDB" id="A0A1X6NUR9"/>
<evidence type="ECO:0000313" key="3">
    <source>
        <dbReference type="Proteomes" id="UP000218209"/>
    </source>
</evidence>
<protein>
    <submittedName>
        <fullName evidence="2">Uncharacterized protein</fullName>
    </submittedName>
</protein>
<reference evidence="2 3" key="1">
    <citation type="submission" date="2017-03" db="EMBL/GenBank/DDBJ databases">
        <title>WGS assembly of Porphyra umbilicalis.</title>
        <authorList>
            <person name="Brawley S.H."/>
            <person name="Blouin N.A."/>
            <person name="Ficko-Blean E."/>
            <person name="Wheeler G.L."/>
            <person name="Lohr M."/>
            <person name="Goodson H.V."/>
            <person name="Jenkins J.W."/>
            <person name="Blaby-Haas C.E."/>
            <person name="Helliwell K.E."/>
            <person name="Chan C."/>
            <person name="Marriage T."/>
            <person name="Bhattacharya D."/>
            <person name="Klein A.S."/>
            <person name="Badis Y."/>
            <person name="Brodie J."/>
            <person name="Cao Y."/>
            <person name="Collen J."/>
            <person name="Dittami S.M."/>
            <person name="Gachon C.M."/>
            <person name="Green B.R."/>
            <person name="Karpowicz S."/>
            <person name="Kim J.W."/>
            <person name="Kudahl U."/>
            <person name="Lin S."/>
            <person name="Michel G."/>
            <person name="Mittag M."/>
            <person name="Olson B.J."/>
            <person name="Pangilinan J."/>
            <person name="Peng Y."/>
            <person name="Qiu H."/>
            <person name="Shu S."/>
            <person name="Singer J.T."/>
            <person name="Smith A.G."/>
            <person name="Sprecher B.N."/>
            <person name="Wagner V."/>
            <person name="Wang W."/>
            <person name="Wang Z.-Y."/>
            <person name="Yan J."/>
            <person name="Yarish C."/>
            <person name="Zoeuner-Riek S."/>
            <person name="Zhuang Y."/>
            <person name="Zou Y."/>
            <person name="Lindquist E.A."/>
            <person name="Grimwood J."/>
            <person name="Barry K."/>
            <person name="Rokhsar D.S."/>
            <person name="Schmutz J."/>
            <person name="Stiller J.W."/>
            <person name="Grossman A.R."/>
            <person name="Prochnik S.E."/>
        </authorList>
    </citation>
    <scope>NUCLEOTIDE SEQUENCE [LARGE SCALE GENOMIC DNA]</scope>
    <source>
        <strain evidence="2">4086291</strain>
    </source>
</reference>
<dbReference type="EMBL" id="KV919074">
    <property type="protein sequence ID" value="OSX72246.1"/>
    <property type="molecule type" value="Genomic_DNA"/>
</dbReference>
<dbReference type="Proteomes" id="UP000218209">
    <property type="component" value="Unassembled WGS sequence"/>
</dbReference>
<feature type="region of interest" description="Disordered" evidence="1">
    <location>
        <begin position="1"/>
        <end position="24"/>
    </location>
</feature>
<feature type="region of interest" description="Disordered" evidence="1">
    <location>
        <begin position="156"/>
        <end position="219"/>
    </location>
</feature>
<sequence>MRSNKRKQKHGDERKQERLHHVESRAKENGCTSFVILQQRSSIFRSPNAATPRIDALADVSLTVCSASRPLPPPLRRPISPNSCFPPPQHRRRDPACPHLPFPAPTIVAVLPPPDGVVPLLWRRQRYVDYFLLSPTSMVWPRSASAPPLLFPMPSSKRTCSARRRGRPHVAPGPLPRPRAAVVARRRHSSTQTRLRRRPMQRRPRCGRQSGGGDCERLRRRRRRKHRCALAATGGLGSRAYRRHVPPPLQCIAPTAKLAADATRAAAAGGGRRVIVVAARQSGGGGATTGRAARSRDAPCLPPRAWPGGGRGEATIGGACGVSSDGTSLSGAPCAAGRGCNGGGSVRFGGGNSCGDGCVSAGQSHACMHAWDTGACVRDLHSQP</sequence>